<evidence type="ECO:0000256" key="5">
    <source>
        <dbReference type="ARBA" id="ARBA00022989"/>
    </source>
</evidence>
<dbReference type="Gene3D" id="1.20.1300.10">
    <property type="entry name" value="Fumarate reductase/succinate dehydrogenase, transmembrane subunit"/>
    <property type="match status" value="1"/>
</dbReference>
<dbReference type="GO" id="GO:0009055">
    <property type="term" value="F:electron transfer activity"/>
    <property type="evidence" value="ECO:0007669"/>
    <property type="project" value="InterPro"/>
</dbReference>
<dbReference type="GO" id="GO:0046872">
    <property type="term" value="F:metal ion binding"/>
    <property type="evidence" value="ECO:0007669"/>
    <property type="project" value="UniProtKB-KW"/>
</dbReference>
<evidence type="ECO:0000313" key="8">
    <source>
        <dbReference type="EMBL" id="QSS60833.1"/>
    </source>
</evidence>
<evidence type="ECO:0000256" key="7">
    <source>
        <dbReference type="ARBA" id="ARBA00023136"/>
    </source>
</evidence>
<dbReference type="PANTHER" id="PTHR10978">
    <property type="entry name" value="SUCCINATE DEHYDROGENASE CYTOCHROME B560 SUBUNIT"/>
    <property type="match status" value="1"/>
</dbReference>
<keyword evidence="6" id="KW-0408">Iron</keyword>
<dbReference type="VEuPathDB" id="FungiDB:I7I51_05637"/>
<keyword evidence="2" id="KW-0349">Heme</keyword>
<protein>
    <submittedName>
        <fullName evidence="8">Succinate dehydrogenase cytochrome b560 subunit</fullName>
    </submittedName>
</protein>
<sequence length="245" mass="27054">MYLVIMWVYLNAPSRYSIVNKQLQALGPSLGSKPRPEPLFYISLTPFSLQSARNDFPKNYAALAAPIPIAQSARSSKLSDPNDLLRKQRLNRPVSPHISIYQPQITSVLSLLHRNTGLLSGPFYLFFAAYAASPWLGWHIDSTSMAASFGTLPVAAKVLLKTTAALPFTFHCINGVRHLVWDLGRGFSNKQVTKSGRTVIGLSISSALLLGYLWPSTASERNSDKGIRHYVSGKESAGNYYRQVL</sequence>
<evidence type="ECO:0000256" key="3">
    <source>
        <dbReference type="ARBA" id="ARBA00022692"/>
    </source>
</evidence>
<dbReference type="SUPFAM" id="SSF81343">
    <property type="entry name" value="Fumarate reductase respiratory complex transmembrane subunits"/>
    <property type="match status" value="1"/>
</dbReference>
<evidence type="ECO:0000256" key="6">
    <source>
        <dbReference type="ARBA" id="ARBA00023004"/>
    </source>
</evidence>
<keyword evidence="3" id="KW-0812">Transmembrane</keyword>
<dbReference type="EMBL" id="CP069110">
    <property type="protein sequence ID" value="QSS60833.1"/>
    <property type="molecule type" value="Genomic_DNA"/>
</dbReference>
<dbReference type="GO" id="GO:0006099">
    <property type="term" value="P:tricarboxylic acid cycle"/>
    <property type="evidence" value="ECO:0007669"/>
    <property type="project" value="InterPro"/>
</dbReference>
<proteinExistence type="predicted"/>
<dbReference type="InterPro" id="IPR000701">
    <property type="entry name" value="SuccDH_FuR_B_TM-su"/>
</dbReference>
<evidence type="ECO:0000256" key="4">
    <source>
        <dbReference type="ARBA" id="ARBA00022723"/>
    </source>
</evidence>
<dbReference type="NCBIfam" id="TIGR02970">
    <property type="entry name" value="succ_dehyd_cytB"/>
    <property type="match status" value="1"/>
</dbReference>
<name>A0A8A1M7X8_AJECA</name>
<dbReference type="InterPro" id="IPR018495">
    <property type="entry name" value="Succ_DH_cyt_bsu_CS"/>
</dbReference>
<dbReference type="PROSITE" id="PS01001">
    <property type="entry name" value="SDH_CYT_2"/>
    <property type="match status" value="1"/>
</dbReference>
<organism evidence="8 9">
    <name type="scientific">Ajellomyces capsulatus</name>
    <name type="common">Darling's disease fungus</name>
    <name type="synonym">Histoplasma capsulatum</name>
    <dbReference type="NCBI Taxonomy" id="5037"/>
    <lineage>
        <taxon>Eukaryota</taxon>
        <taxon>Fungi</taxon>
        <taxon>Dikarya</taxon>
        <taxon>Ascomycota</taxon>
        <taxon>Pezizomycotina</taxon>
        <taxon>Eurotiomycetes</taxon>
        <taxon>Eurotiomycetidae</taxon>
        <taxon>Onygenales</taxon>
        <taxon>Ajellomycetaceae</taxon>
        <taxon>Histoplasma</taxon>
    </lineage>
</organism>
<dbReference type="AlphaFoldDB" id="A0A8A1M7X8"/>
<dbReference type="InterPro" id="IPR014314">
    <property type="entry name" value="Succ_DH_cytb556"/>
</dbReference>
<dbReference type="OrthoDB" id="588261at2759"/>
<evidence type="ECO:0000256" key="2">
    <source>
        <dbReference type="ARBA" id="ARBA00022617"/>
    </source>
</evidence>
<dbReference type="GO" id="GO:0005739">
    <property type="term" value="C:mitochondrion"/>
    <property type="evidence" value="ECO:0007669"/>
    <property type="project" value="GOC"/>
</dbReference>
<dbReference type="GO" id="GO:0016020">
    <property type="term" value="C:membrane"/>
    <property type="evidence" value="ECO:0007669"/>
    <property type="project" value="UniProtKB-SubCell"/>
</dbReference>
<dbReference type="PANTHER" id="PTHR10978:SF5">
    <property type="entry name" value="SUCCINATE DEHYDROGENASE CYTOCHROME B560 SUBUNIT, MITOCHONDRIAL"/>
    <property type="match status" value="1"/>
</dbReference>
<keyword evidence="5" id="KW-1133">Transmembrane helix</keyword>
<dbReference type="Proteomes" id="UP000663671">
    <property type="component" value="Chromosome 4"/>
</dbReference>
<accession>A0A8A1M7X8</accession>
<dbReference type="Pfam" id="PF01127">
    <property type="entry name" value="Sdh_cyt"/>
    <property type="match status" value="1"/>
</dbReference>
<dbReference type="CDD" id="cd03499">
    <property type="entry name" value="SQR_TypeC_SdhC"/>
    <property type="match status" value="1"/>
</dbReference>
<evidence type="ECO:0000256" key="1">
    <source>
        <dbReference type="ARBA" id="ARBA00004141"/>
    </source>
</evidence>
<gene>
    <name evidence="8" type="ORF">I7I51_05637</name>
</gene>
<comment type="subcellular location">
    <subcellularLocation>
        <location evidence="1">Membrane</location>
        <topology evidence="1">Multi-pass membrane protein</topology>
    </subcellularLocation>
</comment>
<dbReference type="PROSITE" id="PS01000">
    <property type="entry name" value="SDH_CYT_1"/>
    <property type="match status" value="1"/>
</dbReference>
<evidence type="ECO:0000313" key="9">
    <source>
        <dbReference type="Proteomes" id="UP000663671"/>
    </source>
</evidence>
<keyword evidence="7" id="KW-0472">Membrane</keyword>
<keyword evidence="4" id="KW-0479">Metal-binding</keyword>
<dbReference type="GO" id="GO:0006121">
    <property type="term" value="P:mitochondrial electron transport, succinate to ubiquinone"/>
    <property type="evidence" value="ECO:0007669"/>
    <property type="project" value="TreeGrafter"/>
</dbReference>
<reference evidence="8" key="1">
    <citation type="submission" date="2021-01" db="EMBL/GenBank/DDBJ databases">
        <title>Chromosome-level genome assembly of a human fungal pathogen reveals clustering of transcriptionally co-regulated genes.</title>
        <authorList>
            <person name="Voorhies M."/>
            <person name="Cohen S."/>
            <person name="Shea T.P."/>
            <person name="Petrus S."/>
            <person name="Munoz J.F."/>
            <person name="Poplawski S."/>
            <person name="Goldman W.E."/>
            <person name="Michael T."/>
            <person name="Cuomo C.A."/>
            <person name="Sil A."/>
            <person name="Beyhan S."/>
        </authorList>
    </citation>
    <scope>NUCLEOTIDE SEQUENCE</scope>
    <source>
        <strain evidence="8">WU24</strain>
    </source>
</reference>
<dbReference type="InterPro" id="IPR034804">
    <property type="entry name" value="SQR/QFR_C/D"/>
</dbReference>